<dbReference type="PANTHER" id="PTHR34068">
    <property type="entry name" value="UPF0145 PROTEIN YBJQ"/>
    <property type="match status" value="1"/>
</dbReference>
<sequence>MKKSMIITTTNSVEGKEIIEYLGIISDRIVVGAGLFSEFFASFTDLVGGRSGKFEARMNELYNHLMSSLEAQARKIKADAVIGLKVDMDEISGKNSQMFMISGVGTAVKLSCDDCENNEEELTNEEVIVTEDEIKQNVFKLEVEETLPIIENSFANSKIYSLTSELISKAYDLGYIDKDFVLKLLPHISDINQEGITEEVECLNKFITYLKSYYLEDCHFILTKYIKDGLLNGRREFHKSWKAFAQNISFPYSEIYKLINEINFVNWEDYVFPLLERRVTTYYKKDIDYILKILEQLDNLEPINVTIETQRNGLKSFQVWVCPYCGNKNAIDDKSCSKCKTDKKGFKPDFERNLQRIKARLDVIAKIAKSKMLK</sequence>
<comment type="similarity">
    <text evidence="1 5">Belongs to the UPF0145 family.</text>
</comment>
<evidence type="ECO:0000313" key="8">
    <source>
        <dbReference type="Proteomes" id="UP000675664"/>
    </source>
</evidence>
<dbReference type="Gene3D" id="3.30.110.70">
    <property type="entry name" value="Hypothetical protein apc22750. Chain B"/>
    <property type="match status" value="1"/>
</dbReference>
<dbReference type="PROSITE" id="PS50199">
    <property type="entry name" value="ZF_RANBP2_2"/>
    <property type="match status" value="1"/>
</dbReference>
<name>A0A8J7W1D9_9FIRM</name>
<accession>A0A8J7W1D9</accession>
<reference evidence="7" key="1">
    <citation type="submission" date="2021-04" db="EMBL/GenBank/DDBJ databases">
        <title>Sinoanaerobacter chloroacetimidivorans sp. nov., an obligate anaerobic bacterium isolated from anaerobic sludge.</title>
        <authorList>
            <person name="Bao Y."/>
        </authorList>
    </citation>
    <scope>NUCLEOTIDE SEQUENCE</scope>
    <source>
        <strain evidence="7">BAD-6</strain>
    </source>
</reference>
<dbReference type="Pfam" id="PF01906">
    <property type="entry name" value="YbjQ_1"/>
    <property type="match status" value="1"/>
</dbReference>
<dbReference type="Proteomes" id="UP000675664">
    <property type="component" value="Unassembled WGS sequence"/>
</dbReference>
<proteinExistence type="inferred from homology"/>
<dbReference type="InterPro" id="IPR002765">
    <property type="entry name" value="UPF0145_YbjQ-like"/>
</dbReference>
<evidence type="ECO:0000256" key="2">
    <source>
        <dbReference type="ARBA" id="ARBA00022723"/>
    </source>
</evidence>
<keyword evidence="8" id="KW-1185">Reference proteome</keyword>
<protein>
    <recommendedName>
        <fullName evidence="5">UPF0145 protein KCX82_14150</fullName>
    </recommendedName>
</protein>
<evidence type="ECO:0000259" key="6">
    <source>
        <dbReference type="PROSITE" id="PS50199"/>
    </source>
</evidence>
<dbReference type="PROSITE" id="PS01358">
    <property type="entry name" value="ZF_RANBP2_1"/>
    <property type="match status" value="1"/>
</dbReference>
<reference evidence="7" key="2">
    <citation type="submission" date="2021-04" db="EMBL/GenBank/DDBJ databases">
        <authorList>
            <person name="Liu J."/>
        </authorList>
    </citation>
    <scope>NUCLEOTIDE SEQUENCE</scope>
    <source>
        <strain evidence="7">BAD-6</strain>
    </source>
</reference>
<dbReference type="Gene3D" id="4.10.1060.50">
    <property type="match status" value="1"/>
</dbReference>
<organism evidence="7 8">
    <name type="scientific">Sinanaerobacter chloroacetimidivorans</name>
    <dbReference type="NCBI Taxonomy" id="2818044"/>
    <lineage>
        <taxon>Bacteria</taxon>
        <taxon>Bacillati</taxon>
        <taxon>Bacillota</taxon>
        <taxon>Clostridia</taxon>
        <taxon>Peptostreptococcales</taxon>
        <taxon>Anaerovoracaceae</taxon>
        <taxon>Sinanaerobacter</taxon>
    </lineage>
</organism>
<dbReference type="InterPro" id="IPR035439">
    <property type="entry name" value="UPF0145_dom_sf"/>
</dbReference>
<evidence type="ECO:0000313" key="7">
    <source>
        <dbReference type="EMBL" id="MBR0599027.1"/>
    </source>
</evidence>
<keyword evidence="3" id="KW-0863">Zinc-finger</keyword>
<dbReference type="RefSeq" id="WP_227019161.1">
    <property type="nucleotide sequence ID" value="NZ_JAGSND010000010.1"/>
</dbReference>
<dbReference type="EMBL" id="JAGSND010000010">
    <property type="protein sequence ID" value="MBR0599027.1"/>
    <property type="molecule type" value="Genomic_DNA"/>
</dbReference>
<gene>
    <name evidence="7" type="ORF">KCX82_14150</name>
</gene>
<evidence type="ECO:0000256" key="1">
    <source>
        <dbReference type="ARBA" id="ARBA00010751"/>
    </source>
</evidence>
<dbReference type="PANTHER" id="PTHR34068:SF1">
    <property type="entry name" value="UPF0145 PROTEIN YBJQ"/>
    <property type="match status" value="1"/>
</dbReference>
<evidence type="ECO:0000256" key="3">
    <source>
        <dbReference type="ARBA" id="ARBA00022771"/>
    </source>
</evidence>
<dbReference type="InterPro" id="IPR001876">
    <property type="entry name" value="Znf_RanBP2"/>
</dbReference>
<comment type="caution">
    <text evidence="7">The sequence shown here is derived from an EMBL/GenBank/DDBJ whole genome shotgun (WGS) entry which is preliminary data.</text>
</comment>
<evidence type="ECO:0000256" key="4">
    <source>
        <dbReference type="ARBA" id="ARBA00022833"/>
    </source>
</evidence>
<evidence type="ECO:0000256" key="5">
    <source>
        <dbReference type="HAMAP-Rule" id="MF_00338"/>
    </source>
</evidence>
<keyword evidence="4" id="KW-0862">Zinc</keyword>
<dbReference type="HAMAP" id="MF_00338">
    <property type="entry name" value="UPF0145"/>
    <property type="match status" value="1"/>
</dbReference>
<dbReference type="GO" id="GO:0008270">
    <property type="term" value="F:zinc ion binding"/>
    <property type="evidence" value="ECO:0007669"/>
    <property type="project" value="UniProtKB-KW"/>
</dbReference>
<dbReference type="AlphaFoldDB" id="A0A8J7W1D9"/>
<dbReference type="SUPFAM" id="SSF117782">
    <property type="entry name" value="YbjQ-like"/>
    <property type="match status" value="1"/>
</dbReference>
<feature type="domain" description="RanBP2-type" evidence="6">
    <location>
        <begin position="311"/>
        <end position="345"/>
    </location>
</feature>
<keyword evidence="2" id="KW-0479">Metal-binding</keyword>
<dbReference type="InterPro" id="IPR038587">
    <property type="entry name" value="Ribosomal_eL40_sf"/>
</dbReference>